<accession>A0A7Z7IHH0</accession>
<keyword evidence="1" id="KW-0732">Signal</keyword>
<gene>
    <name evidence="2" type="ORF">MSIMFB_01112</name>
</gene>
<keyword evidence="3" id="KW-1185">Reference proteome</keyword>
<feature type="signal peptide" evidence="1">
    <location>
        <begin position="1"/>
        <end position="27"/>
    </location>
</feature>
<evidence type="ECO:0000256" key="1">
    <source>
        <dbReference type="SAM" id="SignalP"/>
    </source>
</evidence>
<protein>
    <submittedName>
        <fullName evidence="2">Uncharacterized protein</fullName>
    </submittedName>
</protein>
<name>A0A7Z7IHH0_9MYCO</name>
<sequence>MRSRRTTLILVWLLVWCGLTAVPPASGDGPACQPAELFATADDESPLLELQAAVTIALNGAVVMGSTPVDGMFWSNELQQITYERSREFHLCVADAPTLHNVAEALRRQFNQEAVLTFDDYLPEANAVMITVPDMDIADIAHFREAFVADSTAHQRLLGGSITTPEHTLILIAAIGDIDIAHRLVEEAGGSWSTATLDYGRREFVNSA</sequence>
<evidence type="ECO:0000313" key="2">
    <source>
        <dbReference type="EMBL" id="SOJ53613.1"/>
    </source>
</evidence>
<dbReference type="AlphaFoldDB" id="A0A7Z7IHH0"/>
<comment type="caution">
    <text evidence="2">The sequence shown here is derived from an EMBL/GenBank/DDBJ whole genome shotgun (WGS) entry which is preliminary data.</text>
</comment>
<evidence type="ECO:0000313" key="3">
    <source>
        <dbReference type="Proteomes" id="UP000554965"/>
    </source>
</evidence>
<organism evidence="2 3">
    <name type="scientific">Mycobacterium simulans</name>
    <dbReference type="NCBI Taxonomy" id="627089"/>
    <lineage>
        <taxon>Bacteria</taxon>
        <taxon>Bacillati</taxon>
        <taxon>Actinomycetota</taxon>
        <taxon>Actinomycetes</taxon>
        <taxon>Mycobacteriales</taxon>
        <taxon>Mycobacteriaceae</taxon>
        <taxon>Mycobacterium</taxon>
    </lineage>
</organism>
<proteinExistence type="predicted"/>
<dbReference type="EMBL" id="OCTY01000002">
    <property type="protein sequence ID" value="SOJ53613.1"/>
    <property type="molecule type" value="Genomic_DNA"/>
</dbReference>
<feature type="chain" id="PRO_5031165488" evidence="1">
    <location>
        <begin position="28"/>
        <end position="208"/>
    </location>
</feature>
<dbReference type="Proteomes" id="UP000554965">
    <property type="component" value="Unassembled WGS sequence"/>
</dbReference>
<reference evidence="2 3" key="1">
    <citation type="submission" date="2017-10" db="EMBL/GenBank/DDBJ databases">
        <authorList>
            <consortium name="Urmite Genomes"/>
        </authorList>
    </citation>
    <scope>NUCLEOTIDE SEQUENCE [LARGE SCALE GENOMIC DNA]</scope>
    <source>
        <strain evidence="2 3">FB-527</strain>
    </source>
</reference>